<dbReference type="Pfam" id="PF00578">
    <property type="entry name" value="AhpC-TSA"/>
    <property type="match status" value="1"/>
</dbReference>
<proteinExistence type="inferred from homology"/>
<dbReference type="InterPro" id="IPR024706">
    <property type="entry name" value="Peroxiredoxin_AhpC-typ"/>
</dbReference>
<evidence type="ECO:0000259" key="11">
    <source>
        <dbReference type="PROSITE" id="PS51352"/>
    </source>
</evidence>
<dbReference type="SUPFAM" id="SSF52833">
    <property type="entry name" value="Thioredoxin-like"/>
    <property type="match status" value="1"/>
</dbReference>
<keyword evidence="3" id="KW-0963">Cytoplasm</keyword>
<dbReference type="InterPro" id="IPR013766">
    <property type="entry name" value="Thioredoxin_domain"/>
</dbReference>
<reference evidence="12" key="2">
    <citation type="submission" date="2020-09" db="EMBL/GenBank/DDBJ databases">
        <authorList>
            <person name="Sun Q."/>
            <person name="Kim S."/>
        </authorList>
    </citation>
    <scope>NUCLEOTIDE SEQUENCE</scope>
    <source>
        <strain evidence="12">KCTC 22169</strain>
    </source>
</reference>
<comment type="similarity">
    <text evidence="2">Belongs to the peroxiredoxin family. AhpC/Prx1 subfamily.</text>
</comment>
<organism evidence="12 13">
    <name type="scientific">Saccharospirillum salsuginis</name>
    <dbReference type="NCBI Taxonomy" id="418750"/>
    <lineage>
        <taxon>Bacteria</taxon>
        <taxon>Pseudomonadati</taxon>
        <taxon>Pseudomonadota</taxon>
        <taxon>Gammaproteobacteria</taxon>
        <taxon>Oceanospirillales</taxon>
        <taxon>Saccharospirillaceae</taxon>
        <taxon>Saccharospirillum</taxon>
    </lineage>
</organism>
<evidence type="ECO:0000256" key="2">
    <source>
        <dbReference type="ARBA" id="ARBA00009796"/>
    </source>
</evidence>
<keyword evidence="6" id="KW-1015">Disulfide bond</keyword>
<evidence type="ECO:0000256" key="9">
    <source>
        <dbReference type="ARBA" id="ARBA00037420"/>
    </source>
</evidence>
<evidence type="ECO:0000256" key="8">
    <source>
        <dbReference type="ARBA" id="ARBA00032824"/>
    </source>
</evidence>
<keyword evidence="13" id="KW-1185">Reference proteome</keyword>
<keyword evidence="4 12" id="KW-0575">Peroxidase</keyword>
<dbReference type="GO" id="GO:0005829">
    <property type="term" value="C:cytosol"/>
    <property type="evidence" value="ECO:0007669"/>
    <property type="project" value="TreeGrafter"/>
</dbReference>
<comment type="function">
    <text evidence="9">Thiol-specific peroxidase that catalyzes the reduction of hydrogen peroxide and organic hydroperoxides to water and alcohols, respectively. Plays a role in cell protection against oxidative stress by detoxifying peroxides.</text>
</comment>
<name>A0A918K4C3_9GAMM</name>
<dbReference type="GO" id="GO:0033554">
    <property type="term" value="P:cellular response to stress"/>
    <property type="evidence" value="ECO:0007669"/>
    <property type="project" value="TreeGrafter"/>
</dbReference>
<dbReference type="InterPro" id="IPR019479">
    <property type="entry name" value="Peroxiredoxin_C"/>
</dbReference>
<dbReference type="PANTHER" id="PTHR10681:SF128">
    <property type="entry name" value="THIOREDOXIN-DEPENDENT PEROXIDE REDUCTASE, MITOCHONDRIAL"/>
    <property type="match status" value="1"/>
</dbReference>
<evidence type="ECO:0000256" key="7">
    <source>
        <dbReference type="ARBA" id="ARBA00023284"/>
    </source>
</evidence>
<dbReference type="FunFam" id="3.40.30.10:FF:000002">
    <property type="entry name" value="Alkyl hydroperoxide reductase C"/>
    <property type="match status" value="1"/>
</dbReference>
<dbReference type="RefSeq" id="WP_189607452.1">
    <property type="nucleotide sequence ID" value="NZ_BMXR01000002.1"/>
</dbReference>
<keyword evidence="5" id="KW-0560">Oxidoreductase</keyword>
<dbReference type="EMBL" id="BMXR01000002">
    <property type="protein sequence ID" value="GGX45503.1"/>
    <property type="molecule type" value="Genomic_DNA"/>
</dbReference>
<feature type="active site" description="Cysteine sulfenic acid (-SOH) intermediate; for peroxidase activity" evidence="10">
    <location>
        <position position="51"/>
    </location>
</feature>
<dbReference type="AlphaFoldDB" id="A0A918K4C3"/>
<evidence type="ECO:0000256" key="3">
    <source>
        <dbReference type="ARBA" id="ARBA00022490"/>
    </source>
</evidence>
<evidence type="ECO:0000313" key="12">
    <source>
        <dbReference type="EMBL" id="GGX45503.1"/>
    </source>
</evidence>
<dbReference type="InterPro" id="IPR050217">
    <property type="entry name" value="Peroxiredoxin"/>
</dbReference>
<keyword evidence="7" id="KW-0676">Redox-active center</keyword>
<dbReference type="PANTHER" id="PTHR10681">
    <property type="entry name" value="THIOREDOXIN PEROXIDASE"/>
    <property type="match status" value="1"/>
</dbReference>
<evidence type="ECO:0000256" key="10">
    <source>
        <dbReference type="PIRSR" id="PIRSR000239-1"/>
    </source>
</evidence>
<reference evidence="12" key="1">
    <citation type="journal article" date="2014" name="Int. J. Syst. Evol. Microbiol.">
        <title>Complete genome sequence of Corynebacterium casei LMG S-19264T (=DSM 44701T), isolated from a smear-ripened cheese.</title>
        <authorList>
            <consortium name="US DOE Joint Genome Institute (JGI-PGF)"/>
            <person name="Walter F."/>
            <person name="Albersmeier A."/>
            <person name="Kalinowski J."/>
            <person name="Ruckert C."/>
        </authorList>
    </citation>
    <scope>NUCLEOTIDE SEQUENCE</scope>
    <source>
        <strain evidence="12">KCTC 22169</strain>
    </source>
</reference>
<dbReference type="GO" id="GO:0008379">
    <property type="term" value="F:thioredoxin peroxidase activity"/>
    <property type="evidence" value="ECO:0007669"/>
    <property type="project" value="TreeGrafter"/>
</dbReference>
<dbReference type="PIRSF" id="PIRSF000239">
    <property type="entry name" value="AHPC"/>
    <property type="match status" value="1"/>
</dbReference>
<dbReference type="InterPro" id="IPR000866">
    <property type="entry name" value="AhpC/TSA"/>
</dbReference>
<dbReference type="GO" id="GO:0006979">
    <property type="term" value="P:response to oxidative stress"/>
    <property type="evidence" value="ECO:0007669"/>
    <property type="project" value="TreeGrafter"/>
</dbReference>
<dbReference type="GO" id="GO:0045454">
    <property type="term" value="P:cell redox homeostasis"/>
    <property type="evidence" value="ECO:0007669"/>
    <property type="project" value="TreeGrafter"/>
</dbReference>
<dbReference type="CDD" id="cd03015">
    <property type="entry name" value="PRX_Typ2cys"/>
    <property type="match status" value="1"/>
</dbReference>
<evidence type="ECO:0000256" key="5">
    <source>
        <dbReference type="ARBA" id="ARBA00023002"/>
    </source>
</evidence>
<evidence type="ECO:0000313" key="13">
    <source>
        <dbReference type="Proteomes" id="UP000626148"/>
    </source>
</evidence>
<gene>
    <name evidence="12" type="ORF">GCM10007392_10650</name>
</gene>
<comment type="caution">
    <text evidence="12">The sequence shown here is derived from an EMBL/GenBank/DDBJ whole genome shotgun (WGS) entry which is preliminary data.</text>
</comment>
<dbReference type="GO" id="GO:0042744">
    <property type="term" value="P:hydrogen peroxide catabolic process"/>
    <property type="evidence" value="ECO:0007669"/>
    <property type="project" value="TreeGrafter"/>
</dbReference>
<sequence length="207" mass="22520">MSVLLGRKAPDFTAPAVLGDGQIVDSYSLAESIKGKYALVFFYPLDFTFVCPSELIALDKRVDKLKELGVEVIAVSVDSHFTHNAWRNTPVNEGGIGPVKYTMVGDMNHDICKSFGVESEGGDSYYPAGVAFRASFVIDKQGVVRAQHMNDEPIGRNIDELVRVVEALQFFEENGHVCPAGWQKGDAGMVNTPDGVAEYLGSNSDKL</sequence>
<dbReference type="Proteomes" id="UP000626148">
    <property type="component" value="Unassembled WGS sequence"/>
</dbReference>
<comment type="subcellular location">
    <subcellularLocation>
        <location evidence="1">Cytoplasm</location>
    </subcellularLocation>
</comment>
<evidence type="ECO:0000256" key="6">
    <source>
        <dbReference type="ARBA" id="ARBA00023157"/>
    </source>
</evidence>
<evidence type="ECO:0000256" key="4">
    <source>
        <dbReference type="ARBA" id="ARBA00022559"/>
    </source>
</evidence>
<dbReference type="InterPro" id="IPR036249">
    <property type="entry name" value="Thioredoxin-like_sf"/>
</dbReference>
<dbReference type="Gene3D" id="3.40.30.10">
    <property type="entry name" value="Glutaredoxin"/>
    <property type="match status" value="1"/>
</dbReference>
<protein>
    <recommendedName>
        <fullName evidence="8">Thioredoxin peroxidase</fullName>
    </recommendedName>
</protein>
<dbReference type="Pfam" id="PF10417">
    <property type="entry name" value="1-cysPrx_C"/>
    <property type="match status" value="1"/>
</dbReference>
<accession>A0A918K4C3</accession>
<evidence type="ECO:0000256" key="1">
    <source>
        <dbReference type="ARBA" id="ARBA00004496"/>
    </source>
</evidence>
<feature type="domain" description="Thioredoxin" evidence="11">
    <location>
        <begin position="3"/>
        <end position="170"/>
    </location>
</feature>
<dbReference type="PROSITE" id="PS51352">
    <property type="entry name" value="THIOREDOXIN_2"/>
    <property type="match status" value="1"/>
</dbReference>